<dbReference type="AlphaFoldDB" id="A0A3S0RB81"/>
<comment type="caution">
    <text evidence="2">The sequence shown here is derived from an EMBL/GenBank/DDBJ whole genome shotgun (WGS) entry which is preliminary data.</text>
</comment>
<gene>
    <name evidence="2" type="ORF">EJ903_05665</name>
</gene>
<proteinExistence type="predicted"/>
<feature type="region of interest" description="Disordered" evidence="1">
    <location>
        <begin position="1"/>
        <end position="21"/>
    </location>
</feature>
<dbReference type="Proteomes" id="UP000277007">
    <property type="component" value="Unassembled WGS sequence"/>
</dbReference>
<protein>
    <submittedName>
        <fullName evidence="2">Uncharacterized protein</fullName>
    </submittedName>
</protein>
<organism evidence="2 3">
    <name type="scientific">Azospirillum griseum</name>
    <dbReference type="NCBI Taxonomy" id="2496639"/>
    <lineage>
        <taxon>Bacteria</taxon>
        <taxon>Pseudomonadati</taxon>
        <taxon>Pseudomonadota</taxon>
        <taxon>Alphaproteobacteria</taxon>
        <taxon>Rhodospirillales</taxon>
        <taxon>Azospirillaceae</taxon>
        <taxon>Azospirillum</taxon>
    </lineage>
</organism>
<evidence type="ECO:0000256" key="1">
    <source>
        <dbReference type="SAM" id="MobiDB-lite"/>
    </source>
</evidence>
<accession>A0A3S0RB81</accession>
<evidence type="ECO:0000313" key="2">
    <source>
        <dbReference type="EMBL" id="RTR23052.1"/>
    </source>
</evidence>
<reference evidence="2 3" key="1">
    <citation type="submission" date="2018-12" db="EMBL/GenBank/DDBJ databases">
        <authorList>
            <person name="Yang Y."/>
        </authorList>
    </citation>
    <scope>NUCLEOTIDE SEQUENCE [LARGE SCALE GENOMIC DNA]</scope>
    <source>
        <strain evidence="2 3">L-25-5w-1</strain>
    </source>
</reference>
<sequence length="116" mass="12725">MRDREPLDTFGSDPRPAGPECARVTARLGGWRGWQNTTDDIAVARVATAEDGDDADLRRVLAKIEREIGDLEGYACQDMARTGAVEPWRKSRIRGLRARYQYLTALAAAGLPPPSA</sequence>
<keyword evidence="3" id="KW-1185">Reference proteome</keyword>
<dbReference type="EMBL" id="RXMA01000003">
    <property type="protein sequence ID" value="RTR23052.1"/>
    <property type="molecule type" value="Genomic_DNA"/>
</dbReference>
<evidence type="ECO:0000313" key="3">
    <source>
        <dbReference type="Proteomes" id="UP000277007"/>
    </source>
</evidence>
<dbReference type="RefSeq" id="WP_126612953.1">
    <property type="nucleotide sequence ID" value="NZ_JBHUCY010000004.1"/>
</dbReference>
<name>A0A3S0RB81_9PROT</name>